<dbReference type="Gene3D" id="3.50.50.60">
    <property type="entry name" value="FAD/NAD(P)-binding domain"/>
    <property type="match status" value="1"/>
</dbReference>
<dbReference type="EMBL" id="NIGF01000004">
    <property type="protein sequence ID" value="PQV64701.1"/>
    <property type="molecule type" value="Genomic_DNA"/>
</dbReference>
<name>A0A2S8SV89_9BACT</name>
<dbReference type="Pfam" id="PF13450">
    <property type="entry name" value="NAD_binding_8"/>
    <property type="match status" value="1"/>
</dbReference>
<organism evidence="2 3">
    <name type="scientific">Abditibacterium utsteinense</name>
    <dbReference type="NCBI Taxonomy" id="1960156"/>
    <lineage>
        <taxon>Bacteria</taxon>
        <taxon>Pseudomonadati</taxon>
        <taxon>Abditibacteriota</taxon>
        <taxon>Abditibacteriia</taxon>
        <taxon>Abditibacteriales</taxon>
        <taxon>Abditibacteriaceae</taxon>
        <taxon>Abditibacterium</taxon>
    </lineage>
</organism>
<proteinExistence type="predicted"/>
<dbReference type="PANTHER" id="PTHR16128:SF5">
    <property type="entry name" value="FAD_NAD(P)-BINDING OXIDOREDUCTASE FAMILY PROTEIN"/>
    <property type="match status" value="1"/>
</dbReference>
<evidence type="ECO:0000313" key="2">
    <source>
        <dbReference type="EMBL" id="PQV64701.1"/>
    </source>
</evidence>
<dbReference type="Gene3D" id="3.90.660.10">
    <property type="match status" value="1"/>
</dbReference>
<dbReference type="InterPro" id="IPR002937">
    <property type="entry name" value="Amino_oxidase"/>
</dbReference>
<accession>A0A2S8SV89</accession>
<dbReference type="Proteomes" id="UP000237684">
    <property type="component" value="Unassembled WGS sequence"/>
</dbReference>
<dbReference type="OrthoDB" id="5792777at2"/>
<keyword evidence="3" id="KW-1185">Reference proteome</keyword>
<gene>
    <name evidence="2" type="ORF">B1R32_104200</name>
</gene>
<evidence type="ECO:0000313" key="3">
    <source>
        <dbReference type="Proteomes" id="UP000237684"/>
    </source>
</evidence>
<dbReference type="RefSeq" id="WP_105483067.1">
    <property type="nucleotide sequence ID" value="NZ_NIGF01000004.1"/>
</dbReference>
<dbReference type="Pfam" id="PF01593">
    <property type="entry name" value="Amino_oxidase"/>
    <property type="match status" value="1"/>
</dbReference>
<protein>
    <recommendedName>
        <fullName evidence="1">Amine oxidase domain-containing protein</fullName>
    </recommendedName>
</protein>
<comment type="caution">
    <text evidence="2">The sequence shown here is derived from an EMBL/GenBank/DDBJ whole genome shotgun (WGS) entry which is preliminary data.</text>
</comment>
<dbReference type="InterPro" id="IPR036188">
    <property type="entry name" value="FAD/NAD-bd_sf"/>
</dbReference>
<dbReference type="AlphaFoldDB" id="A0A2S8SV89"/>
<dbReference type="GO" id="GO:0016491">
    <property type="term" value="F:oxidoreductase activity"/>
    <property type="evidence" value="ECO:0007669"/>
    <property type="project" value="InterPro"/>
</dbReference>
<sequence>MKKVLILGAGISGLVAARELEKLGHEVIVVDKGRGIGGRMATRRFDGAVFDHGAQFFTARDAEFQAMVENWMQIGVAREWFRGYPTPDESKPRDGHPRFCGTNGMTSIGKHLSAGLDVQLEEEIERLERKNGIWSAFSKSGARFSGEELILTAPVPQSLSLLKTAKLELPVESQKTLDNLRYEPCIAVLANLDAPSQIPAPGALYVEGEIVWWLGDNFQKGVSNRFGSVTIHSTGAFAAEHYDDEDEALIEILGREAAPHLGAGIERAQVRRWKFSKPENPLQIGHLRIENLNLSFAGDIFQGAKIEGAVLSGLSSARATGA</sequence>
<feature type="domain" description="Amine oxidase" evidence="1">
    <location>
        <begin position="101"/>
        <end position="319"/>
    </location>
</feature>
<dbReference type="PANTHER" id="PTHR16128">
    <property type="entry name" value="FAD/NAD(P)-BINDING OXIDOREDUCTASE FAMILY PROTEIN"/>
    <property type="match status" value="1"/>
</dbReference>
<reference evidence="2 3" key="1">
    <citation type="journal article" date="2018" name="Syst. Appl. Microbiol.">
        <title>Abditibacterium utsteinense sp. nov., the first cultivated member of candidate phylum FBP, isolated from ice-free Antarctic soil samples.</title>
        <authorList>
            <person name="Tahon G."/>
            <person name="Tytgat B."/>
            <person name="Lebbe L."/>
            <person name="Carlier A."/>
            <person name="Willems A."/>
        </authorList>
    </citation>
    <scope>NUCLEOTIDE SEQUENCE [LARGE SCALE GENOMIC DNA]</scope>
    <source>
        <strain evidence="2 3">LMG 29911</strain>
    </source>
</reference>
<dbReference type="SUPFAM" id="SSF51905">
    <property type="entry name" value="FAD/NAD(P)-binding domain"/>
    <property type="match status" value="1"/>
</dbReference>
<evidence type="ECO:0000259" key="1">
    <source>
        <dbReference type="Pfam" id="PF01593"/>
    </source>
</evidence>
<dbReference type="InParanoid" id="A0A2S8SV89"/>